<feature type="domain" description="N-acetyltransferase" evidence="1">
    <location>
        <begin position="4"/>
        <end position="145"/>
    </location>
</feature>
<dbReference type="InterPro" id="IPR000182">
    <property type="entry name" value="GNAT_dom"/>
</dbReference>
<evidence type="ECO:0000313" key="2">
    <source>
        <dbReference type="EMBL" id="SLK07438.1"/>
    </source>
</evidence>
<dbReference type="Pfam" id="PF13508">
    <property type="entry name" value="Acetyltransf_7"/>
    <property type="match status" value="1"/>
</dbReference>
<proteinExistence type="predicted"/>
<organism evidence="2 3">
    <name type="scientific">Novosphingobium mathurense</name>
    <dbReference type="NCBI Taxonomy" id="428990"/>
    <lineage>
        <taxon>Bacteria</taxon>
        <taxon>Pseudomonadati</taxon>
        <taxon>Pseudomonadota</taxon>
        <taxon>Alphaproteobacteria</taxon>
        <taxon>Sphingomonadales</taxon>
        <taxon>Sphingomonadaceae</taxon>
        <taxon>Novosphingobium</taxon>
    </lineage>
</organism>
<dbReference type="PROSITE" id="PS51186">
    <property type="entry name" value="GNAT"/>
    <property type="match status" value="1"/>
</dbReference>
<dbReference type="SUPFAM" id="SSF55729">
    <property type="entry name" value="Acyl-CoA N-acyltransferases (Nat)"/>
    <property type="match status" value="1"/>
</dbReference>
<dbReference type="Proteomes" id="UP000190989">
    <property type="component" value="Unassembled WGS sequence"/>
</dbReference>
<name>A0A1U6IHD7_9SPHN</name>
<dbReference type="GO" id="GO:0016747">
    <property type="term" value="F:acyltransferase activity, transferring groups other than amino-acyl groups"/>
    <property type="evidence" value="ECO:0007669"/>
    <property type="project" value="InterPro"/>
</dbReference>
<dbReference type="STRING" id="428990.SAMN06295987_106237"/>
<accession>A0A1U6IHD7</accession>
<reference evidence="3" key="1">
    <citation type="submission" date="2017-02" db="EMBL/GenBank/DDBJ databases">
        <authorList>
            <person name="Varghese N."/>
            <person name="Submissions S."/>
        </authorList>
    </citation>
    <scope>NUCLEOTIDE SEQUENCE [LARGE SCALE GENOMIC DNA]</scope>
    <source>
        <strain evidence="3">SM117</strain>
    </source>
</reference>
<dbReference type="Gene3D" id="3.40.630.30">
    <property type="match status" value="1"/>
</dbReference>
<keyword evidence="3" id="KW-1185">Reference proteome</keyword>
<evidence type="ECO:0000259" key="1">
    <source>
        <dbReference type="PROSITE" id="PS51186"/>
    </source>
</evidence>
<dbReference type="InterPro" id="IPR053144">
    <property type="entry name" value="Acetyltransferase_Butenolide"/>
</dbReference>
<dbReference type="CDD" id="cd04301">
    <property type="entry name" value="NAT_SF"/>
    <property type="match status" value="1"/>
</dbReference>
<gene>
    <name evidence="2" type="ORF">SAMN06295987_106237</name>
</gene>
<sequence>MPAIEYSDDTSRLDIARIHGWLASSYWTPGIAREQVERQIAGSHCLGAYRADGGQVGFARVISDRASFAWLADVWVDERARGQGLGTELVRWFLAHPDYAGVRRFALATKDAHGVYAKLGFTPLVRPDWQMENLSGPFAALPDQD</sequence>
<evidence type="ECO:0000313" key="3">
    <source>
        <dbReference type="Proteomes" id="UP000190989"/>
    </source>
</evidence>
<keyword evidence="2" id="KW-0808">Transferase</keyword>
<dbReference type="InterPro" id="IPR016181">
    <property type="entry name" value="Acyl_CoA_acyltransferase"/>
</dbReference>
<dbReference type="PANTHER" id="PTHR43233">
    <property type="entry name" value="FAMILY N-ACETYLTRANSFERASE, PUTATIVE (AFU_ORTHOLOGUE AFUA_6G03350)-RELATED"/>
    <property type="match status" value="1"/>
</dbReference>
<dbReference type="PANTHER" id="PTHR43233:SF1">
    <property type="entry name" value="FAMILY N-ACETYLTRANSFERASE, PUTATIVE (AFU_ORTHOLOGUE AFUA_6G03350)-RELATED"/>
    <property type="match status" value="1"/>
</dbReference>
<dbReference type="RefSeq" id="WP_054946123.1">
    <property type="nucleotide sequence ID" value="NZ_FVZE01000006.1"/>
</dbReference>
<protein>
    <submittedName>
        <fullName evidence="2">Acetyltransferase (GNAT) family protein</fullName>
    </submittedName>
</protein>
<dbReference type="EMBL" id="FVZE01000006">
    <property type="protein sequence ID" value="SLK07438.1"/>
    <property type="molecule type" value="Genomic_DNA"/>
</dbReference>
<dbReference type="AlphaFoldDB" id="A0A1U6IHD7"/>